<gene>
    <name evidence="2" type="ORF">A6F65_01206</name>
</gene>
<keyword evidence="1" id="KW-0472">Membrane</keyword>
<reference evidence="2 3" key="1">
    <citation type="submission" date="2016-07" db="EMBL/GenBank/DDBJ databases">
        <title>Complete genome sequence of Altererythrobacter namhicola JCM 16345T, containing esterase-encoding genes.</title>
        <authorList>
            <person name="Cheng H."/>
            <person name="Wu Y.-H."/>
            <person name="Jian S.-L."/>
            <person name="Huo Y.-Y."/>
            <person name="Wang C.-S."/>
            <person name="Xu X.-W."/>
        </authorList>
    </citation>
    <scope>NUCLEOTIDE SEQUENCE [LARGE SCALE GENOMIC DNA]</scope>
    <source>
        <strain evidence="2 3">JCM 16345</strain>
    </source>
</reference>
<keyword evidence="1" id="KW-0812">Transmembrane</keyword>
<keyword evidence="3" id="KW-1185">Reference proteome</keyword>
<dbReference type="KEGG" id="anh:A6F65_01206"/>
<keyword evidence="1" id="KW-1133">Transmembrane helix</keyword>
<organism evidence="2 3">
    <name type="scientific">Paraurantiacibacter namhicola</name>
    <dbReference type="NCBI Taxonomy" id="645517"/>
    <lineage>
        <taxon>Bacteria</taxon>
        <taxon>Pseudomonadati</taxon>
        <taxon>Pseudomonadota</taxon>
        <taxon>Alphaproteobacteria</taxon>
        <taxon>Sphingomonadales</taxon>
        <taxon>Erythrobacteraceae</taxon>
        <taxon>Paraurantiacibacter</taxon>
    </lineage>
</organism>
<dbReference type="EMBL" id="CP016545">
    <property type="protein sequence ID" value="ANU07513.1"/>
    <property type="molecule type" value="Genomic_DNA"/>
</dbReference>
<dbReference type="Proteomes" id="UP000092698">
    <property type="component" value="Chromosome"/>
</dbReference>
<dbReference type="AlphaFoldDB" id="A0A1C7D899"/>
<sequence length="39" mass="4185">MSTNDMKAASKTYGSFIASLKWIVPLLAVITAFVVILIA</sequence>
<feature type="transmembrane region" description="Helical" evidence="1">
    <location>
        <begin position="20"/>
        <end position="38"/>
    </location>
</feature>
<accession>A0A1C7D899</accession>
<name>A0A1C7D899_9SPHN</name>
<evidence type="ECO:0000313" key="2">
    <source>
        <dbReference type="EMBL" id="ANU07513.1"/>
    </source>
</evidence>
<protein>
    <recommendedName>
        <fullName evidence="4">Bacterial aa3 type cytochrome c oxidase subunit IV</fullName>
    </recommendedName>
</protein>
<evidence type="ECO:0000313" key="3">
    <source>
        <dbReference type="Proteomes" id="UP000092698"/>
    </source>
</evidence>
<evidence type="ECO:0000256" key="1">
    <source>
        <dbReference type="SAM" id="Phobius"/>
    </source>
</evidence>
<proteinExistence type="predicted"/>
<evidence type="ECO:0008006" key="4">
    <source>
        <dbReference type="Google" id="ProtNLM"/>
    </source>
</evidence>
<dbReference type="STRING" id="645517.A6F65_01206"/>